<dbReference type="OrthoDB" id="424753at2759"/>
<dbReference type="Proteomes" id="UP000821853">
    <property type="component" value="Chromosome 3"/>
</dbReference>
<proteinExistence type="inferred from homology"/>
<dbReference type="PROSITE" id="PS50203">
    <property type="entry name" value="CALPAIN_CAT"/>
    <property type="match status" value="1"/>
</dbReference>
<evidence type="ECO:0000256" key="5">
    <source>
        <dbReference type="ARBA" id="ARBA00022837"/>
    </source>
</evidence>
<dbReference type="GO" id="GO:0005737">
    <property type="term" value="C:cytoplasm"/>
    <property type="evidence" value="ECO:0007669"/>
    <property type="project" value="TreeGrafter"/>
</dbReference>
<dbReference type="InterPro" id="IPR002048">
    <property type="entry name" value="EF_hand_dom"/>
</dbReference>
<dbReference type="InterPro" id="IPR022684">
    <property type="entry name" value="Calpain_cysteine_protease"/>
</dbReference>
<dbReference type="Gene3D" id="3.90.70.10">
    <property type="entry name" value="Cysteine proteinases"/>
    <property type="match status" value="1"/>
</dbReference>
<dbReference type="InterPro" id="IPR001300">
    <property type="entry name" value="Peptidase_C2_calpain_cat"/>
</dbReference>
<dbReference type="InterPro" id="IPR022683">
    <property type="entry name" value="Calpain_III"/>
</dbReference>
<dbReference type="Gene3D" id="1.10.238.10">
    <property type="entry name" value="EF-hand"/>
    <property type="match status" value="1"/>
</dbReference>
<keyword evidence="4 7" id="KW-0788">Thiol protease</keyword>
<dbReference type="InterPro" id="IPR011992">
    <property type="entry name" value="EF-hand-dom_pair"/>
</dbReference>
<dbReference type="Pfam" id="PF13833">
    <property type="entry name" value="EF-hand_8"/>
    <property type="match status" value="1"/>
</dbReference>
<evidence type="ECO:0000256" key="3">
    <source>
        <dbReference type="ARBA" id="ARBA00022801"/>
    </source>
</evidence>
<dbReference type="InterPro" id="IPR018247">
    <property type="entry name" value="EF_Hand_1_Ca_BS"/>
</dbReference>
<feature type="domain" description="Calpain catalytic" evidence="8">
    <location>
        <begin position="48"/>
        <end position="342"/>
    </location>
</feature>
<dbReference type="PANTHER" id="PTHR10183:SF433">
    <property type="entry name" value="CALPAIN-A-RELATED"/>
    <property type="match status" value="1"/>
</dbReference>
<comment type="similarity">
    <text evidence="1">Belongs to the peptidase C2 family.</text>
</comment>
<dbReference type="PRINTS" id="PR00704">
    <property type="entry name" value="CALPAIN"/>
</dbReference>
<dbReference type="CDD" id="cd00044">
    <property type="entry name" value="CysPc"/>
    <property type="match status" value="1"/>
</dbReference>
<evidence type="ECO:0000259" key="9">
    <source>
        <dbReference type="PROSITE" id="PS50222"/>
    </source>
</evidence>
<dbReference type="SMART" id="SM00230">
    <property type="entry name" value="CysPc"/>
    <property type="match status" value="1"/>
</dbReference>
<dbReference type="Gene3D" id="2.60.120.380">
    <property type="match status" value="1"/>
</dbReference>
<evidence type="ECO:0000313" key="10">
    <source>
        <dbReference type="EMBL" id="KAH9370778.1"/>
    </source>
</evidence>
<accession>A0A9J6G5J5</accession>
<evidence type="ECO:0000256" key="2">
    <source>
        <dbReference type="ARBA" id="ARBA00022670"/>
    </source>
</evidence>
<evidence type="ECO:0000259" key="8">
    <source>
        <dbReference type="PROSITE" id="PS50203"/>
    </source>
</evidence>
<dbReference type="VEuPathDB" id="VectorBase:HLOH_049763"/>
<dbReference type="SMART" id="SM00720">
    <property type="entry name" value="calpain_III"/>
    <property type="match status" value="1"/>
</dbReference>
<dbReference type="InterPro" id="IPR038765">
    <property type="entry name" value="Papain-like_cys_pep_sf"/>
</dbReference>
<keyword evidence="3 7" id="KW-0378">Hydrolase</keyword>
<dbReference type="PROSITE" id="PS00018">
    <property type="entry name" value="EF_HAND_1"/>
    <property type="match status" value="1"/>
</dbReference>
<comment type="caution">
    <text evidence="10">The sequence shown here is derived from an EMBL/GenBank/DDBJ whole genome shotgun (WGS) entry which is preliminary data.</text>
</comment>
<keyword evidence="2 7" id="KW-0645">Protease</keyword>
<dbReference type="SUPFAM" id="SSF49758">
    <property type="entry name" value="Calpain large subunit, middle domain (domain III)"/>
    <property type="match status" value="1"/>
</dbReference>
<dbReference type="PANTHER" id="PTHR10183">
    <property type="entry name" value="CALPAIN"/>
    <property type="match status" value="1"/>
</dbReference>
<feature type="active site" evidence="6 7">
    <location>
        <position position="258"/>
    </location>
</feature>
<sequence>MPYDYIRKNGTRVVVHRLGERGVDLKIHGGRIQDFDQLRYECLARKELFKDPDFPCNDSSVWGTKKPKFPVVWRRPPEICKNPSLFVQGVSRFDVVQGKIGNCWMVAATANLTLNDELFARVVPTDQSFHSDYAGIFHFRIWKANRWIDVVVDDRLPTSDDKLIYMKSRSGNEFWSALLEKAYAKIHGSYEALSGGSASEAMEDFTGGLSEDIDLKKPPKQLFRLMLKAYERSSLMCCSLSAGAIPEEKKQSGLVAGHAYSITAVRLLTIKGDRVPLIRLRNPWGDDTEWRGAWSDKSREWNNVSAQQRVAIGLTFDSDGEFWMSESDFIREFDRLEICNLSPDSLDEDMLSRSSKKKWEVATYEGSWVRGVSAGGCRNHLDTFWMNPQYFITLEDPDDDDDDRNCTLIVALMQKNRRAARTLGAGLFFTIGFVIYKVKDPKNCPKPLDFNFFKFTSSAGRSHKYVNTREVTTRFNLPPGTYCIVPSTFEPNQTAQFLLRIFSEKKNVSQEHDLTPAIIPPPDHLRFYPRQPSREVNADGAAWNYGRAQQMQALFAKIAGSDMEVTSQLLQRILSLVFREELKFEKFSLEACRSMIALMDEDHTGKLGLEEFRNLWFIVKTWKNVFAEFDKHNSGHLKEFELRAALTSAGFQVNQHILRPLVLRYGNDDGNIGFDDFIGCAVKLKQMMEVFIENKDPSNVECAVFTLSEWLMNTMYS</sequence>
<dbReference type="InterPro" id="IPR022682">
    <property type="entry name" value="Calpain_domain_III"/>
</dbReference>
<dbReference type="GO" id="GO:0006508">
    <property type="term" value="P:proteolysis"/>
    <property type="evidence" value="ECO:0007669"/>
    <property type="project" value="UniProtKB-KW"/>
</dbReference>
<gene>
    <name evidence="10" type="ORF">HPB48_014726</name>
</gene>
<dbReference type="SUPFAM" id="SSF47473">
    <property type="entry name" value="EF-hand"/>
    <property type="match status" value="1"/>
</dbReference>
<dbReference type="FunFam" id="3.90.70.10:FF:000001">
    <property type="entry name" value="Calpain-1 catalytic subunit"/>
    <property type="match status" value="1"/>
</dbReference>
<dbReference type="PROSITE" id="PS00139">
    <property type="entry name" value="THIOL_PROTEASE_CYS"/>
    <property type="match status" value="1"/>
</dbReference>
<dbReference type="CDD" id="cd00214">
    <property type="entry name" value="Calpain_III"/>
    <property type="match status" value="1"/>
</dbReference>
<dbReference type="InterPro" id="IPR036213">
    <property type="entry name" value="Calpain_III_sf"/>
</dbReference>
<dbReference type="GO" id="GO:0005509">
    <property type="term" value="F:calcium ion binding"/>
    <property type="evidence" value="ECO:0007669"/>
    <property type="project" value="InterPro"/>
</dbReference>
<feature type="domain" description="EF-hand" evidence="9">
    <location>
        <begin position="587"/>
        <end position="622"/>
    </location>
</feature>
<evidence type="ECO:0000256" key="6">
    <source>
        <dbReference type="PIRSR" id="PIRSR622684-1"/>
    </source>
</evidence>
<dbReference type="GO" id="GO:0004198">
    <property type="term" value="F:calcium-dependent cysteine-type endopeptidase activity"/>
    <property type="evidence" value="ECO:0007669"/>
    <property type="project" value="InterPro"/>
</dbReference>
<dbReference type="OMA" id="QTTHAQN"/>
<dbReference type="FunFam" id="2.60.120.380:FF:000002">
    <property type="entry name" value="calpain-3 isoform X1"/>
    <property type="match status" value="1"/>
</dbReference>
<dbReference type="PROSITE" id="PS50222">
    <property type="entry name" value="EF_HAND_2"/>
    <property type="match status" value="2"/>
</dbReference>
<name>A0A9J6G5J5_HAELO</name>
<dbReference type="SUPFAM" id="SSF54001">
    <property type="entry name" value="Cysteine proteinases"/>
    <property type="match status" value="1"/>
</dbReference>
<feature type="active site" evidence="6 7">
    <location>
        <position position="103"/>
    </location>
</feature>
<organism evidence="10 11">
    <name type="scientific">Haemaphysalis longicornis</name>
    <name type="common">Bush tick</name>
    <dbReference type="NCBI Taxonomy" id="44386"/>
    <lineage>
        <taxon>Eukaryota</taxon>
        <taxon>Metazoa</taxon>
        <taxon>Ecdysozoa</taxon>
        <taxon>Arthropoda</taxon>
        <taxon>Chelicerata</taxon>
        <taxon>Arachnida</taxon>
        <taxon>Acari</taxon>
        <taxon>Parasitiformes</taxon>
        <taxon>Ixodida</taxon>
        <taxon>Ixodoidea</taxon>
        <taxon>Ixodidae</taxon>
        <taxon>Haemaphysalinae</taxon>
        <taxon>Haemaphysalis</taxon>
    </lineage>
</organism>
<evidence type="ECO:0000313" key="11">
    <source>
        <dbReference type="Proteomes" id="UP000821853"/>
    </source>
</evidence>
<dbReference type="AlphaFoldDB" id="A0A9J6G5J5"/>
<keyword evidence="5" id="KW-0106">Calcium</keyword>
<dbReference type="InterPro" id="IPR000169">
    <property type="entry name" value="Pept_cys_AS"/>
</dbReference>
<dbReference type="EMBL" id="JABSTR010000005">
    <property type="protein sequence ID" value="KAH9370778.1"/>
    <property type="molecule type" value="Genomic_DNA"/>
</dbReference>
<dbReference type="SMART" id="SM00054">
    <property type="entry name" value="EFh"/>
    <property type="match status" value="2"/>
</dbReference>
<dbReference type="CDD" id="cd16196">
    <property type="entry name" value="EFh_PEF_CalpA_B"/>
    <property type="match status" value="1"/>
</dbReference>
<dbReference type="Pfam" id="PF00648">
    <property type="entry name" value="Peptidase_C2"/>
    <property type="match status" value="1"/>
</dbReference>
<evidence type="ECO:0000256" key="7">
    <source>
        <dbReference type="PROSITE-ProRule" id="PRU00239"/>
    </source>
</evidence>
<dbReference type="InterPro" id="IPR033883">
    <property type="entry name" value="C2_III"/>
</dbReference>
<evidence type="ECO:0000256" key="1">
    <source>
        <dbReference type="ARBA" id="ARBA00007623"/>
    </source>
</evidence>
<feature type="domain" description="EF-hand" evidence="9">
    <location>
        <begin position="623"/>
        <end position="652"/>
    </location>
</feature>
<feature type="active site" evidence="6 7">
    <location>
        <position position="282"/>
    </location>
</feature>
<reference evidence="10 11" key="1">
    <citation type="journal article" date="2020" name="Cell">
        <title>Large-Scale Comparative Analyses of Tick Genomes Elucidate Their Genetic Diversity and Vector Capacities.</title>
        <authorList>
            <consortium name="Tick Genome and Microbiome Consortium (TIGMIC)"/>
            <person name="Jia N."/>
            <person name="Wang J."/>
            <person name="Shi W."/>
            <person name="Du L."/>
            <person name="Sun Y."/>
            <person name="Zhan W."/>
            <person name="Jiang J.F."/>
            <person name="Wang Q."/>
            <person name="Zhang B."/>
            <person name="Ji P."/>
            <person name="Bell-Sakyi L."/>
            <person name="Cui X.M."/>
            <person name="Yuan T.T."/>
            <person name="Jiang B.G."/>
            <person name="Yang W.F."/>
            <person name="Lam T.T."/>
            <person name="Chang Q.C."/>
            <person name="Ding S.J."/>
            <person name="Wang X.J."/>
            <person name="Zhu J.G."/>
            <person name="Ruan X.D."/>
            <person name="Zhao L."/>
            <person name="Wei J.T."/>
            <person name="Ye R.Z."/>
            <person name="Que T.C."/>
            <person name="Du C.H."/>
            <person name="Zhou Y.H."/>
            <person name="Cheng J.X."/>
            <person name="Dai P.F."/>
            <person name="Guo W.B."/>
            <person name="Han X.H."/>
            <person name="Huang E.J."/>
            <person name="Li L.F."/>
            <person name="Wei W."/>
            <person name="Gao Y.C."/>
            <person name="Liu J.Z."/>
            <person name="Shao H.Z."/>
            <person name="Wang X."/>
            <person name="Wang C.C."/>
            <person name="Yang T.C."/>
            <person name="Huo Q.B."/>
            <person name="Li W."/>
            <person name="Chen H.Y."/>
            <person name="Chen S.E."/>
            <person name="Zhou L.G."/>
            <person name="Ni X.B."/>
            <person name="Tian J.H."/>
            <person name="Sheng Y."/>
            <person name="Liu T."/>
            <person name="Pan Y.S."/>
            <person name="Xia L.Y."/>
            <person name="Li J."/>
            <person name="Zhao F."/>
            <person name="Cao W.C."/>
        </authorList>
    </citation>
    <scope>NUCLEOTIDE SEQUENCE [LARGE SCALE GENOMIC DNA]</scope>
    <source>
        <strain evidence="10">HaeL-2018</strain>
    </source>
</reference>
<evidence type="ECO:0000256" key="4">
    <source>
        <dbReference type="ARBA" id="ARBA00022807"/>
    </source>
</evidence>
<keyword evidence="11" id="KW-1185">Reference proteome</keyword>
<dbReference type="Pfam" id="PF01067">
    <property type="entry name" value="Calpain_III"/>
    <property type="match status" value="1"/>
</dbReference>
<protein>
    <submittedName>
        <fullName evidence="10">Uncharacterized protein</fullName>
    </submittedName>
</protein>